<feature type="region of interest" description="Disordered" evidence="1">
    <location>
        <begin position="117"/>
        <end position="146"/>
    </location>
</feature>
<evidence type="ECO:0000256" key="1">
    <source>
        <dbReference type="SAM" id="MobiDB-lite"/>
    </source>
</evidence>
<dbReference type="AlphaFoldDB" id="A0A409Y4X1"/>
<dbReference type="EMBL" id="NHYE01001152">
    <property type="protein sequence ID" value="PPQ98039.1"/>
    <property type="molecule type" value="Genomic_DNA"/>
</dbReference>
<organism evidence="2 3">
    <name type="scientific">Gymnopilus dilepis</name>
    <dbReference type="NCBI Taxonomy" id="231916"/>
    <lineage>
        <taxon>Eukaryota</taxon>
        <taxon>Fungi</taxon>
        <taxon>Dikarya</taxon>
        <taxon>Basidiomycota</taxon>
        <taxon>Agaricomycotina</taxon>
        <taxon>Agaricomycetes</taxon>
        <taxon>Agaricomycetidae</taxon>
        <taxon>Agaricales</taxon>
        <taxon>Agaricineae</taxon>
        <taxon>Hymenogastraceae</taxon>
        <taxon>Gymnopilus</taxon>
    </lineage>
</organism>
<comment type="caution">
    <text evidence="2">The sequence shown here is derived from an EMBL/GenBank/DDBJ whole genome shotgun (WGS) entry which is preliminary data.</text>
</comment>
<feature type="compositionally biased region" description="Low complexity" evidence="1">
    <location>
        <begin position="382"/>
        <end position="393"/>
    </location>
</feature>
<feature type="region of interest" description="Disordered" evidence="1">
    <location>
        <begin position="311"/>
        <end position="338"/>
    </location>
</feature>
<gene>
    <name evidence="2" type="ORF">CVT26_003101</name>
</gene>
<evidence type="ECO:0000313" key="3">
    <source>
        <dbReference type="Proteomes" id="UP000284706"/>
    </source>
</evidence>
<accession>A0A409Y4X1</accession>
<proteinExistence type="predicted"/>
<name>A0A409Y4X1_9AGAR</name>
<dbReference type="InParanoid" id="A0A409Y4X1"/>
<keyword evidence="3" id="KW-1185">Reference proteome</keyword>
<reference evidence="2 3" key="1">
    <citation type="journal article" date="2018" name="Evol. Lett.">
        <title>Horizontal gene cluster transfer increased hallucinogenic mushroom diversity.</title>
        <authorList>
            <person name="Reynolds H.T."/>
            <person name="Vijayakumar V."/>
            <person name="Gluck-Thaler E."/>
            <person name="Korotkin H.B."/>
            <person name="Matheny P.B."/>
            <person name="Slot J.C."/>
        </authorList>
    </citation>
    <scope>NUCLEOTIDE SEQUENCE [LARGE SCALE GENOMIC DNA]</scope>
    <source>
        <strain evidence="2 3">SRW20</strain>
    </source>
</reference>
<feature type="compositionally biased region" description="Low complexity" evidence="1">
    <location>
        <begin position="124"/>
        <end position="146"/>
    </location>
</feature>
<feature type="region of interest" description="Disordered" evidence="1">
    <location>
        <begin position="366"/>
        <end position="423"/>
    </location>
</feature>
<protein>
    <submittedName>
        <fullName evidence="2">Uncharacterized protein</fullName>
    </submittedName>
</protein>
<dbReference type="OrthoDB" id="2017974at2759"/>
<feature type="compositionally biased region" description="Basic and acidic residues" evidence="1">
    <location>
        <begin position="405"/>
        <end position="422"/>
    </location>
</feature>
<evidence type="ECO:0000313" key="2">
    <source>
        <dbReference type="EMBL" id="PPQ98039.1"/>
    </source>
</evidence>
<sequence>MPASLDAHRTINRHKRSLEAGIQRCIPELESMPSTIEDGGFEADIDVIQEDNPEPDEENDSSIATPLETLKPYDALIDSNTTAHGKLRALIELKFLRVSALTIEQLEQLGGHLHVAEYPRSTTPSSGYGRTQSSSSSYPSATLPFPSFRPRTSPRLHYCAYAFYTGPLEKSTRRADGESRHHNHVTPFPDLSRICPPHMDPTAQSRRSAPDARASELSVLLHGMLFISIQLDDFRPTLVRIIKWLEIEEHEWITKGVSSGLEYGRANGLLRRLGCIGPKKVNGRQVAAAMRVMAKKESRAWFFRRQGNNADRCRRGAQGRSAPMKSLTVSSADADSSGDANLITDHPFALMFAPIDLCRANARPPPLNAQSFAGDERPHNGSSSTSSSSPSSSRLGTVEGFTWKGETRKRPVEGEPAQKLERWEEEIERGEVDRRWMVKGESEEGDENDLGDVTALEVSRILISRFAFSFYCIPYYLYSATTGPLTYLWVGNAHPSAKDWHVGHYGALVASTSPSEEWSAGLQLKDKFHLLERMTNL</sequence>
<dbReference type="Proteomes" id="UP000284706">
    <property type="component" value="Unassembled WGS sequence"/>
</dbReference>